<dbReference type="Proteomes" id="UP000824156">
    <property type="component" value="Unassembled WGS sequence"/>
</dbReference>
<organism evidence="2 3">
    <name type="scientific">Candidatus Sphingobacterium stercoripullorum</name>
    <dbReference type="NCBI Taxonomy" id="2838759"/>
    <lineage>
        <taxon>Bacteria</taxon>
        <taxon>Pseudomonadati</taxon>
        <taxon>Bacteroidota</taxon>
        <taxon>Sphingobacteriia</taxon>
        <taxon>Sphingobacteriales</taxon>
        <taxon>Sphingobacteriaceae</taxon>
        <taxon>Sphingobacterium</taxon>
    </lineage>
</organism>
<proteinExistence type="predicted"/>
<evidence type="ECO:0000313" key="2">
    <source>
        <dbReference type="EMBL" id="HIX53595.1"/>
    </source>
</evidence>
<evidence type="ECO:0000313" key="3">
    <source>
        <dbReference type="Proteomes" id="UP000824156"/>
    </source>
</evidence>
<reference evidence="2" key="2">
    <citation type="submission" date="2021-04" db="EMBL/GenBank/DDBJ databases">
        <authorList>
            <person name="Gilroy R."/>
        </authorList>
    </citation>
    <scope>NUCLEOTIDE SEQUENCE</scope>
    <source>
        <strain evidence="2">1719</strain>
    </source>
</reference>
<protein>
    <submittedName>
        <fullName evidence="2">CHAT domain-containing protein</fullName>
    </submittedName>
</protein>
<feature type="non-terminal residue" evidence="2">
    <location>
        <position position="824"/>
    </location>
</feature>
<dbReference type="PANTHER" id="PTHR10098:SF108">
    <property type="entry name" value="TETRATRICOPEPTIDE REPEAT PROTEIN 28"/>
    <property type="match status" value="1"/>
</dbReference>
<comment type="caution">
    <text evidence="2">The sequence shown here is derived from an EMBL/GenBank/DDBJ whole genome shotgun (WGS) entry which is preliminary data.</text>
</comment>
<dbReference type="Pfam" id="PF12770">
    <property type="entry name" value="CHAT"/>
    <property type="match status" value="1"/>
</dbReference>
<dbReference type="InterPro" id="IPR011990">
    <property type="entry name" value="TPR-like_helical_dom_sf"/>
</dbReference>
<dbReference type="InterPro" id="IPR024983">
    <property type="entry name" value="CHAT_dom"/>
</dbReference>
<dbReference type="EMBL" id="DXEZ01000028">
    <property type="protein sequence ID" value="HIX53595.1"/>
    <property type="molecule type" value="Genomic_DNA"/>
</dbReference>
<reference evidence="2" key="1">
    <citation type="journal article" date="2021" name="PeerJ">
        <title>Extensive microbial diversity within the chicken gut microbiome revealed by metagenomics and culture.</title>
        <authorList>
            <person name="Gilroy R."/>
            <person name="Ravi A."/>
            <person name="Getino M."/>
            <person name="Pursley I."/>
            <person name="Horton D.L."/>
            <person name="Alikhan N.F."/>
            <person name="Baker D."/>
            <person name="Gharbi K."/>
            <person name="Hall N."/>
            <person name="Watson M."/>
            <person name="Adriaenssens E.M."/>
            <person name="Foster-Nyarko E."/>
            <person name="Jarju S."/>
            <person name="Secka A."/>
            <person name="Antonio M."/>
            <person name="Oren A."/>
            <person name="Chaudhuri R.R."/>
            <person name="La Ragione R."/>
            <person name="Hildebrand F."/>
            <person name="Pallen M.J."/>
        </authorList>
    </citation>
    <scope>NUCLEOTIDE SEQUENCE</scope>
    <source>
        <strain evidence="2">1719</strain>
    </source>
</reference>
<dbReference type="SUPFAM" id="SSF48452">
    <property type="entry name" value="TPR-like"/>
    <property type="match status" value="1"/>
</dbReference>
<sequence>MIFIFFGLLLFLSCQGPGNSEGDNQDTHPPLDLSEWDSLQNIIYDDPQYFLDHAQEIINDTEGYSSFPEISEEYIWAKINMAYTLLTTDGQARLAAALYEEAISYNQKHDILSKQEVATYIYKPLGNCYTILADYEKAQKFILNGIEDSSDESTKISLRNNLGISLVYNDKYKEAIRTVKKNLNAASSTSNPLDEALSFNILSDAYYKDGHIDSASLYNRKAVSLFSDNTLRGDTLVWYCSSLEMQAHLRHQEGKTKEATQSAKESLRLLEMEFPDSRNREKAKVSNMLASLSPGNASLELYRKSIELLLKQNPGATFIPDYTFTTALLGIAGYYEDAQIDSSINYYSAAIENDFRTQQLITSKASHQYNNHWNKEIVDKALQLITSRHAQASKKEKTELAKSAMWLTELSKGRQLINEINRSKAWADEENKELAGTLKEIQQLHGEITQTNTDQERREITKSIEQALLQANLQEGYLKRIFETPEKDIFFENLQGNEYLYLSIFEHLDSTYTISSLQGDQVSLSRIGEKQFLKKVEDFKSTYFTSSPKAYNNNPAAYQKQAEYLLAHLAPQLKDKHFTAFVSPDGAINGLPFDALIKGGHFLAEKIDFAYINSFIVLDILRPTPRTSSLAILYKEKYEAPFMDLPFVKEEVMQLGKQYSTIKYGPEKQNIENISELFTKGTAIHIAAHTSIDPDKPPTLELSESISTDALQYYSISSPLIFLASCNTSSGEILSSEGIASLNRSFLSKGVPSVISTYWYANDQVMQALTAGFYKKLSESRNPISALASNKRDYLKNASAMMRNPWYWANINYHGVENSVLVKE</sequence>
<accession>A0A9D1W732</accession>
<evidence type="ECO:0000259" key="1">
    <source>
        <dbReference type="Pfam" id="PF12770"/>
    </source>
</evidence>
<name>A0A9D1W732_9SPHI</name>
<dbReference type="Gene3D" id="1.25.40.10">
    <property type="entry name" value="Tetratricopeptide repeat domain"/>
    <property type="match status" value="1"/>
</dbReference>
<dbReference type="PANTHER" id="PTHR10098">
    <property type="entry name" value="RAPSYN-RELATED"/>
    <property type="match status" value="1"/>
</dbReference>
<dbReference type="AlphaFoldDB" id="A0A9D1W732"/>
<feature type="domain" description="CHAT" evidence="1">
    <location>
        <begin position="565"/>
        <end position="811"/>
    </location>
</feature>
<gene>
    <name evidence="2" type="ORF">H9853_01110</name>
</gene>